<protein>
    <submittedName>
        <fullName evidence="4">Uncharacterized protein</fullName>
    </submittedName>
</protein>
<dbReference type="Pfam" id="PF00400">
    <property type="entry name" value="WD40"/>
    <property type="match status" value="3"/>
</dbReference>
<dbReference type="AlphaFoldDB" id="A0A9P7M7T7"/>
<dbReference type="InterPro" id="IPR036322">
    <property type="entry name" value="WD40_repeat_dom_sf"/>
</dbReference>
<dbReference type="PROSITE" id="PS50082">
    <property type="entry name" value="WD_REPEATS_2"/>
    <property type="match status" value="3"/>
</dbReference>
<evidence type="ECO:0000313" key="4">
    <source>
        <dbReference type="EMBL" id="KAG5932337.1"/>
    </source>
</evidence>
<dbReference type="SUPFAM" id="SSF50978">
    <property type="entry name" value="WD40 repeat-like"/>
    <property type="match status" value="1"/>
</dbReference>
<dbReference type="InterPro" id="IPR019775">
    <property type="entry name" value="WD40_repeat_CS"/>
</dbReference>
<dbReference type="PANTHER" id="PTHR22889">
    <property type="entry name" value="WD REPEAT-CONTAINING PROTEIN 89"/>
    <property type="match status" value="1"/>
</dbReference>
<evidence type="ECO:0000256" key="3">
    <source>
        <dbReference type="PROSITE-ProRule" id="PRU00221"/>
    </source>
</evidence>
<dbReference type="InterPro" id="IPR039328">
    <property type="entry name" value="WDR89"/>
</dbReference>
<dbReference type="PROSITE" id="PS50294">
    <property type="entry name" value="WD_REPEATS_REGION"/>
    <property type="match status" value="1"/>
</dbReference>
<reference evidence="4 5" key="1">
    <citation type="journal article" date="2020" name="bioRxiv">
        <title>Whole genome comparisons of ergot fungi reveals the divergence and evolution of species within the genus Claviceps are the result of varying mechanisms driving genome evolution and host range expansion.</title>
        <authorList>
            <person name="Wyka S.A."/>
            <person name="Mondo S.J."/>
            <person name="Liu M."/>
            <person name="Dettman J."/>
            <person name="Nalam V."/>
            <person name="Broders K.D."/>
        </authorList>
    </citation>
    <scope>NUCLEOTIDE SEQUENCE [LARGE SCALE GENOMIC DNA]</scope>
    <source>
        <strain evidence="4 5">CCC 1485</strain>
    </source>
</reference>
<feature type="repeat" description="WD" evidence="3">
    <location>
        <begin position="309"/>
        <end position="337"/>
    </location>
</feature>
<dbReference type="InterPro" id="IPR015943">
    <property type="entry name" value="WD40/YVTN_repeat-like_dom_sf"/>
</dbReference>
<proteinExistence type="predicted"/>
<dbReference type="InterPro" id="IPR001680">
    <property type="entry name" value="WD40_rpt"/>
</dbReference>
<gene>
    <name evidence="4" type="ORF">E4U60_005312</name>
</gene>
<accession>A0A9P7M7T7</accession>
<keyword evidence="5" id="KW-1185">Reference proteome</keyword>
<sequence>MYSLVNVAEHRFLGPEAVYVLDLQRTAAGLVAISSDQHLSLFGPGRIENGPISSRRTQHGNLTTLSLFDAQESVVCTAGEDGTVGVWDLRQSTRVAQFHAANAPILSLACSPSTKTIAVGTELQDGAASLNLWDVRSVPAPKAQYQDLHSDDITKLAFHPSESAVLLSGSTDGLVNIYDTRVADEDEMTVQTFNHNASIHHAEFLTSTEVLALSHDEHFSLYDVAEDRENGDALQVFGDLRTMLECQYVASVAIKSDGRGAVIGCGSQDRELFELFFLAKNQGLANGPEWQIDTQNTVGLPGAHGDELVRSFCFFDDAELVFTAGEDGTVKAWRPTS</sequence>
<dbReference type="EMBL" id="SRPO01000460">
    <property type="protein sequence ID" value="KAG5932337.1"/>
    <property type="molecule type" value="Genomic_DNA"/>
</dbReference>
<feature type="repeat" description="WD" evidence="3">
    <location>
        <begin position="56"/>
        <end position="97"/>
    </location>
</feature>
<dbReference type="Gene3D" id="2.130.10.10">
    <property type="entry name" value="YVTN repeat-like/Quinoprotein amine dehydrogenase"/>
    <property type="match status" value="2"/>
</dbReference>
<keyword evidence="1 3" id="KW-0853">WD repeat</keyword>
<evidence type="ECO:0000256" key="1">
    <source>
        <dbReference type="ARBA" id="ARBA00022574"/>
    </source>
</evidence>
<dbReference type="PANTHER" id="PTHR22889:SF0">
    <property type="entry name" value="WD REPEAT-CONTAINING PROTEIN 89"/>
    <property type="match status" value="1"/>
</dbReference>
<comment type="caution">
    <text evidence="4">The sequence shown here is derived from an EMBL/GenBank/DDBJ whole genome shotgun (WGS) entry which is preliminary data.</text>
</comment>
<feature type="repeat" description="WD" evidence="3">
    <location>
        <begin position="146"/>
        <end position="188"/>
    </location>
</feature>
<dbReference type="Proteomes" id="UP000706124">
    <property type="component" value="Unassembled WGS sequence"/>
</dbReference>
<dbReference type="PROSITE" id="PS00678">
    <property type="entry name" value="WD_REPEATS_1"/>
    <property type="match status" value="1"/>
</dbReference>
<evidence type="ECO:0000256" key="2">
    <source>
        <dbReference type="ARBA" id="ARBA00022737"/>
    </source>
</evidence>
<evidence type="ECO:0000313" key="5">
    <source>
        <dbReference type="Proteomes" id="UP000706124"/>
    </source>
</evidence>
<dbReference type="SMART" id="SM00320">
    <property type="entry name" value="WD40"/>
    <property type="match status" value="5"/>
</dbReference>
<dbReference type="OrthoDB" id="25131at2759"/>
<keyword evidence="2" id="KW-0677">Repeat</keyword>
<organism evidence="4 5">
    <name type="scientific">Claviceps pazoutovae</name>
    <dbReference type="NCBI Taxonomy" id="1649127"/>
    <lineage>
        <taxon>Eukaryota</taxon>
        <taxon>Fungi</taxon>
        <taxon>Dikarya</taxon>
        <taxon>Ascomycota</taxon>
        <taxon>Pezizomycotina</taxon>
        <taxon>Sordariomycetes</taxon>
        <taxon>Hypocreomycetidae</taxon>
        <taxon>Hypocreales</taxon>
        <taxon>Clavicipitaceae</taxon>
        <taxon>Claviceps</taxon>
    </lineage>
</organism>
<name>A0A9P7M7T7_9HYPO</name>